<dbReference type="AlphaFoldDB" id="A0A8E0RRS7"/>
<name>A0A8E0RRS7_9TREM</name>
<dbReference type="PANTHER" id="PTHR10333">
    <property type="entry name" value="INHIBITOR OF GROWTH PROTEIN"/>
    <property type="match status" value="1"/>
</dbReference>
<feature type="region of interest" description="Disordered" evidence="5">
    <location>
        <begin position="133"/>
        <end position="156"/>
    </location>
</feature>
<feature type="compositionally biased region" description="Polar residues" evidence="5">
    <location>
        <begin position="133"/>
        <end position="144"/>
    </location>
</feature>
<keyword evidence="2" id="KW-0227">DNA damage</keyword>
<dbReference type="EMBL" id="LUCM01006199">
    <property type="protein sequence ID" value="KAA0191644.1"/>
    <property type="molecule type" value="Genomic_DNA"/>
</dbReference>
<dbReference type="PANTHER" id="PTHR10333:SF42">
    <property type="entry name" value="INHIBITOR OF GROWTH PROTEIN 5"/>
    <property type="match status" value="1"/>
</dbReference>
<dbReference type="CDD" id="cd16859">
    <property type="entry name" value="ING_ING4_5"/>
    <property type="match status" value="1"/>
</dbReference>
<accession>A0A8E0RRS7</accession>
<proteinExistence type="inferred from homology"/>
<dbReference type="InterPro" id="IPR028651">
    <property type="entry name" value="ING_fam"/>
</dbReference>
<keyword evidence="3" id="KW-0156">Chromatin regulator</keyword>
<evidence type="ECO:0000259" key="6">
    <source>
        <dbReference type="SMART" id="SM01408"/>
    </source>
</evidence>
<comment type="similarity">
    <text evidence="1">Belongs to the SWI5/SAE3 family.</text>
</comment>
<feature type="domain" description="Inhibitor of growth protein N-terminal histone-binding" evidence="6">
    <location>
        <begin position="9"/>
        <end position="105"/>
    </location>
</feature>
<sequence>MWMHSSLRFADLEHVPPHLRQEFKIMRDLDQKVQDIMRETQQRTTNVIQNAGKMAKEERMKEVAQIQNLLKKGKEISNDKVSRAENAYELIDKQIRRLDADMFEFKKALACEMTTPRKSRGIGVRAPFKSPLRPNSGNIIQSPVPSVIPTKGTDKKDAKNVRLEPLTPQATREEIDELTKKLMQNRTEPLDVDEELAIWRNRMHEYNEAKDACLQIFGLLAHAKGCLVRELYSQYGLELND</sequence>
<comment type="caution">
    <text evidence="7">The sequence shown here is derived from an EMBL/GenBank/DDBJ whole genome shotgun (WGS) entry which is preliminary data.</text>
</comment>
<evidence type="ECO:0000256" key="5">
    <source>
        <dbReference type="SAM" id="MobiDB-lite"/>
    </source>
</evidence>
<evidence type="ECO:0000256" key="1">
    <source>
        <dbReference type="ARBA" id="ARBA00008060"/>
    </source>
</evidence>
<protein>
    <submittedName>
        <fullName evidence="7">Inhibitor of growth protein</fullName>
    </submittedName>
</protein>
<evidence type="ECO:0000256" key="2">
    <source>
        <dbReference type="ARBA" id="ARBA00022763"/>
    </source>
</evidence>
<dbReference type="GO" id="GO:0006281">
    <property type="term" value="P:DNA repair"/>
    <property type="evidence" value="ECO:0007669"/>
    <property type="project" value="UniProtKB-KW"/>
</dbReference>
<dbReference type="InterPro" id="IPR024610">
    <property type="entry name" value="ING_N_histone-binding"/>
</dbReference>
<keyword evidence="8" id="KW-1185">Reference proteome</keyword>
<evidence type="ECO:0000256" key="3">
    <source>
        <dbReference type="ARBA" id="ARBA00022853"/>
    </source>
</evidence>
<dbReference type="GO" id="GO:0006355">
    <property type="term" value="P:regulation of DNA-templated transcription"/>
    <property type="evidence" value="ECO:0007669"/>
    <property type="project" value="TreeGrafter"/>
</dbReference>
<dbReference type="OrthoDB" id="5411773at2759"/>
<dbReference type="InterPro" id="IPR010760">
    <property type="entry name" value="DNA-repair_Swi5"/>
</dbReference>
<dbReference type="Gene3D" id="6.10.140.1740">
    <property type="match status" value="1"/>
</dbReference>
<dbReference type="GO" id="GO:0006325">
    <property type="term" value="P:chromatin organization"/>
    <property type="evidence" value="ECO:0007669"/>
    <property type="project" value="UniProtKB-KW"/>
</dbReference>
<keyword evidence="4" id="KW-0234">DNA repair</keyword>
<gene>
    <name evidence="7" type="ORF">FBUS_06567</name>
</gene>
<dbReference type="Pfam" id="PF07061">
    <property type="entry name" value="Swi5"/>
    <property type="match status" value="1"/>
</dbReference>
<dbReference type="Gene3D" id="1.20.5.170">
    <property type="match status" value="1"/>
</dbReference>
<evidence type="ECO:0000313" key="8">
    <source>
        <dbReference type="Proteomes" id="UP000728185"/>
    </source>
</evidence>
<organism evidence="7 8">
    <name type="scientific">Fasciolopsis buskii</name>
    <dbReference type="NCBI Taxonomy" id="27845"/>
    <lineage>
        <taxon>Eukaryota</taxon>
        <taxon>Metazoa</taxon>
        <taxon>Spiralia</taxon>
        <taxon>Lophotrochozoa</taxon>
        <taxon>Platyhelminthes</taxon>
        <taxon>Trematoda</taxon>
        <taxon>Digenea</taxon>
        <taxon>Plagiorchiida</taxon>
        <taxon>Echinostomata</taxon>
        <taxon>Echinostomatoidea</taxon>
        <taxon>Fasciolidae</taxon>
        <taxon>Fasciolopsis</taxon>
    </lineage>
</organism>
<dbReference type="Proteomes" id="UP000728185">
    <property type="component" value="Unassembled WGS sequence"/>
</dbReference>
<reference evidence="7" key="1">
    <citation type="submission" date="2019-05" db="EMBL/GenBank/DDBJ databases">
        <title>Annotation for the trematode Fasciolopsis buski.</title>
        <authorList>
            <person name="Choi Y.-J."/>
        </authorList>
    </citation>
    <scope>NUCLEOTIDE SEQUENCE</scope>
    <source>
        <strain evidence="7">HT</strain>
        <tissue evidence="7">Whole worm</tissue>
    </source>
</reference>
<evidence type="ECO:0000256" key="4">
    <source>
        <dbReference type="ARBA" id="ARBA00023204"/>
    </source>
</evidence>
<evidence type="ECO:0000313" key="7">
    <source>
        <dbReference type="EMBL" id="KAA0191644.1"/>
    </source>
</evidence>
<dbReference type="SMART" id="SM01408">
    <property type="entry name" value="ING"/>
    <property type="match status" value="1"/>
</dbReference>
<dbReference type="Pfam" id="PF12998">
    <property type="entry name" value="ING"/>
    <property type="match status" value="1"/>
</dbReference>